<accession>A0ACB8CWZ5</accession>
<reference evidence="1" key="1">
    <citation type="submission" date="2020-05" db="EMBL/GenBank/DDBJ databases">
        <title>Large-scale comparative analyses of tick genomes elucidate their genetic diversity and vector capacities.</title>
        <authorList>
            <person name="Jia N."/>
            <person name="Wang J."/>
            <person name="Shi W."/>
            <person name="Du L."/>
            <person name="Sun Y."/>
            <person name="Zhan W."/>
            <person name="Jiang J."/>
            <person name="Wang Q."/>
            <person name="Zhang B."/>
            <person name="Ji P."/>
            <person name="Sakyi L.B."/>
            <person name="Cui X."/>
            <person name="Yuan T."/>
            <person name="Jiang B."/>
            <person name="Yang W."/>
            <person name="Lam T.T.-Y."/>
            <person name="Chang Q."/>
            <person name="Ding S."/>
            <person name="Wang X."/>
            <person name="Zhu J."/>
            <person name="Ruan X."/>
            <person name="Zhao L."/>
            <person name="Wei J."/>
            <person name="Que T."/>
            <person name="Du C."/>
            <person name="Cheng J."/>
            <person name="Dai P."/>
            <person name="Han X."/>
            <person name="Huang E."/>
            <person name="Gao Y."/>
            <person name="Liu J."/>
            <person name="Shao H."/>
            <person name="Ye R."/>
            <person name="Li L."/>
            <person name="Wei W."/>
            <person name="Wang X."/>
            <person name="Wang C."/>
            <person name="Yang T."/>
            <person name="Huo Q."/>
            <person name="Li W."/>
            <person name="Guo W."/>
            <person name="Chen H."/>
            <person name="Zhou L."/>
            <person name="Ni X."/>
            <person name="Tian J."/>
            <person name="Zhou Y."/>
            <person name="Sheng Y."/>
            <person name="Liu T."/>
            <person name="Pan Y."/>
            <person name="Xia L."/>
            <person name="Li J."/>
            <person name="Zhao F."/>
            <person name="Cao W."/>
        </authorList>
    </citation>
    <scope>NUCLEOTIDE SEQUENCE</scope>
    <source>
        <strain evidence="1">Dsil-2018</strain>
    </source>
</reference>
<gene>
    <name evidence="1" type="ORF">HPB49_010886</name>
</gene>
<name>A0ACB8CWZ5_DERSI</name>
<comment type="caution">
    <text evidence="1">The sequence shown here is derived from an EMBL/GenBank/DDBJ whole genome shotgun (WGS) entry which is preliminary data.</text>
</comment>
<dbReference type="EMBL" id="CM023473">
    <property type="protein sequence ID" value="KAH7953657.1"/>
    <property type="molecule type" value="Genomic_DNA"/>
</dbReference>
<evidence type="ECO:0000313" key="1">
    <source>
        <dbReference type="EMBL" id="KAH7953657.1"/>
    </source>
</evidence>
<organism evidence="1 2">
    <name type="scientific">Dermacentor silvarum</name>
    <name type="common">Tick</name>
    <dbReference type="NCBI Taxonomy" id="543639"/>
    <lineage>
        <taxon>Eukaryota</taxon>
        <taxon>Metazoa</taxon>
        <taxon>Ecdysozoa</taxon>
        <taxon>Arthropoda</taxon>
        <taxon>Chelicerata</taxon>
        <taxon>Arachnida</taxon>
        <taxon>Acari</taxon>
        <taxon>Parasitiformes</taxon>
        <taxon>Ixodida</taxon>
        <taxon>Ixodoidea</taxon>
        <taxon>Ixodidae</taxon>
        <taxon>Rhipicephalinae</taxon>
        <taxon>Dermacentor</taxon>
    </lineage>
</organism>
<protein>
    <submittedName>
        <fullName evidence="1">Uncharacterized protein</fullName>
    </submittedName>
</protein>
<evidence type="ECO:0000313" key="2">
    <source>
        <dbReference type="Proteomes" id="UP000821865"/>
    </source>
</evidence>
<keyword evidence="2" id="KW-1185">Reference proteome</keyword>
<sequence>MSSHKGSRLGPRVSARQREILVEFMERHPYLVEPSCALNPELTAARKEELWKELVSLLNNEGPAVKTVYQWRAFRNKETPATTPLFTPQSTGPRQGVPSRSRSLRMDEVVADLSASYGHSVDLYDQNLTVLQDLATGVRALTDAIAQQAADIAHVGDTLLRQTLAQERLDTAAERQVQQNDMMLQELRTMTRMAPALIIWQRIPCLETEVVKRSTRRHNGGCFAGFSARKPFCDCSRHGVVSPAAVAQRCTAKPSFSSIFNVNFQSQILEAVWTIYSSMEPRDQARGPAAAVGPMKKFRNKKEMFGRIAETLNKTMGITRTGEQCCSRFKTVIRRKTSATTQNKKSGNSPSDVPYDEELAKIAALDDSIEPEELRDGYGVVSRRDTGSVSSKKGSYSSSEEAEETPDGSQIDEECSQSTQSSLSTGQTNTAERQKTRSPRVSTSRLQDMKFFLEEMKELHAQKEAQRAARHEERKKQKEESREEKARQHKEKMAMLSRLLGITATSERENK</sequence>
<proteinExistence type="predicted"/>
<dbReference type="Proteomes" id="UP000821865">
    <property type="component" value="Chromosome 4"/>
</dbReference>